<dbReference type="Gene3D" id="1.25.40.20">
    <property type="entry name" value="Ankyrin repeat-containing domain"/>
    <property type="match status" value="4"/>
</dbReference>
<dbReference type="PANTHER" id="PTHR24198">
    <property type="entry name" value="ANKYRIN REPEAT AND PROTEIN KINASE DOMAIN-CONTAINING PROTEIN"/>
    <property type="match status" value="1"/>
</dbReference>
<keyword evidence="5 6" id="KW-0040">ANK repeat</keyword>
<feature type="region of interest" description="Disordered" evidence="8">
    <location>
        <begin position="1560"/>
        <end position="1616"/>
    </location>
</feature>
<gene>
    <name evidence="10" type="ORF">QQZ08_007021</name>
</gene>
<evidence type="ECO:0000256" key="5">
    <source>
        <dbReference type="ARBA" id="ARBA00023043"/>
    </source>
</evidence>
<dbReference type="SUPFAM" id="SSF57850">
    <property type="entry name" value="RING/U-box"/>
    <property type="match status" value="1"/>
</dbReference>
<dbReference type="PANTHER" id="PTHR24198:SF165">
    <property type="entry name" value="ANKYRIN REPEAT-CONTAINING PROTEIN-RELATED"/>
    <property type="match status" value="1"/>
</dbReference>
<dbReference type="Proteomes" id="UP001498421">
    <property type="component" value="Unassembled WGS sequence"/>
</dbReference>
<feature type="repeat" description="ANK" evidence="6">
    <location>
        <begin position="1150"/>
        <end position="1182"/>
    </location>
</feature>
<name>A0ABR1HZC8_9HYPO</name>
<organism evidence="10 11">
    <name type="scientific">Neonectria magnoliae</name>
    <dbReference type="NCBI Taxonomy" id="2732573"/>
    <lineage>
        <taxon>Eukaryota</taxon>
        <taxon>Fungi</taxon>
        <taxon>Dikarya</taxon>
        <taxon>Ascomycota</taxon>
        <taxon>Pezizomycotina</taxon>
        <taxon>Sordariomycetes</taxon>
        <taxon>Hypocreomycetidae</taxon>
        <taxon>Hypocreales</taxon>
        <taxon>Nectriaceae</taxon>
        <taxon>Neonectria</taxon>
    </lineage>
</organism>
<evidence type="ECO:0000256" key="1">
    <source>
        <dbReference type="ARBA" id="ARBA00022723"/>
    </source>
</evidence>
<sequence length="1616" mass="178909">MALSLAARFEGIYPEIFFNTIQIELDCFTGTLGTPTEIPVEEPHDGGSLPRHTLYSPKAIFADPGWIPMERTLLQLSAPHRPSQFDLRPKPALEPFLDAPVYKKWDGRVDSQILYIHGTSYITTHELANKCFLAWRSKQRWKDDGNAFKSLSFTFCSADPLRASISGMMTSLVVQTTMNTGQFHESRKDVNQKLQDLFLIGAGWTDQSCLSIFECIRFLLREPAAVILLHDFDECRSEGRSRFLDYYAKLSEETEQDLKLLITSRKPNALLPELMRWTKLDVDDMAFSPINGELETNVEDLTRFCPIKDATDRIQKLMNSLIAMDPICLHKILQLLQAHTGWPEDLSPQCLSHFIRLLELVDSADTPGRVLQKILRSHAQSDELCWALNWLISGHRPVSPRQLAAILLQHRNQQADESTASPVSSLVQEPTEAAQLQLESWLKGFADFTCDEVTIRRDTWDLLGDDVGPRDDTGLEDFAWNEIRRSAHETIVEFCLTYLSYDSTIAALKSLLRVYESQVDRQRETHQIMAPMISENQEITLYLAEALPHHLSRCEPGYSANIVKLLLANSTAKSSILWAKVYWATSNPLTRARKQPESTLSVLVGLGLASEEEVKKGDEMSRAHCLVALAGSNAGGLLPTLLKEIQPAIETYTDVLLAAVQAGDESTALQAVQSILSHPEWNQNTYPWPWSVLWAATWLKMHNLVEKLLNNGVRADPQDSVASSPAIPLGFFVSPLYMASLIGHTETVKSLLRHGAKTDVLRNNKYGPRNAAAHGGHADVLRAFIAQDPSVILTRQPSTMLYTASDWGNRKAVKVLLELGSDPNISRAAPPEVDWEWTPLAAATYLALPDTVELLLSHGADPNRLNPYGADTPLWYAAVFSPMVRCVRSLLRHGGDPNHKNFEQPLMHEIAYSAKNSETFIEICDALVVGKRPINVNAADSEGDTALMIASRTGNMALIRWLLSHNADINALDNFDRSALYWAVYHIQPLVVEELLKSQPKLDVLAGETHEPILNTAIGEPTGEGTPAVVRLLLDAGANTNLVNYRECSSITVAAAGDNTDVAKTVIDKGVNVNQKDLSGLTPLCRAVVFSSGTSMIRLLVESGAKLDVTVDDEDGGSLLHLSLLDESPEKLRTLLEFRKEININAVDKHKQTPLLCATAMSRIQHLQLLIRAGADLNVQEANGATALHKAVRSDEVLRILLKEPDTDINHMMPGVGSPLWLACRLTLVPAVEILLDHGADIHAIAPNELASTTLMAAMLPYSRAIRNQDAMKIDAIVRMLVFKGLAVQQTVPGNRFYTALSAGCFGAGVGTINFLIDEGASAQLVDPVSGRLPLHYAAANGLENFQAILLPYRGDMMAGDKEDKNCLHWAAQFGNAKTVGYILSKPNSEEYVNKPDSDGWTPLCWAVRQWDSGWCEAMRSESRDYIGVIRCLLQNKADPTVRCQLGNGTTTEALTPLDLARRSNKDDPIANLLLASLRERQEHEDVQSIEGVDEPVRRYALHSHICDICLNQIFGLSYKCKDCPDYDVCTKCLAHNTTFHSRATQGDGKDHVLERRSDMEEYASPSSHAESVSDGGSDVPHTRNKSVDENDLEEESGAGDDFMGDELDDIGLREP</sequence>
<dbReference type="PROSITE" id="PS50135">
    <property type="entry name" value="ZF_ZZ_2"/>
    <property type="match status" value="1"/>
</dbReference>
<evidence type="ECO:0000313" key="10">
    <source>
        <dbReference type="EMBL" id="KAK7426426.1"/>
    </source>
</evidence>
<evidence type="ECO:0000256" key="3">
    <source>
        <dbReference type="ARBA" id="ARBA00022771"/>
    </source>
</evidence>
<feature type="compositionally biased region" description="Acidic residues" evidence="8">
    <location>
        <begin position="1590"/>
        <end position="1610"/>
    </location>
</feature>
<dbReference type="Pfam" id="PF00023">
    <property type="entry name" value="Ank"/>
    <property type="match status" value="2"/>
</dbReference>
<feature type="repeat" description="ANK" evidence="6">
    <location>
        <begin position="734"/>
        <end position="763"/>
    </location>
</feature>
<keyword evidence="2" id="KW-0677">Repeat</keyword>
<keyword evidence="1" id="KW-0479">Metal-binding</keyword>
<dbReference type="Pfam" id="PF00569">
    <property type="entry name" value="ZZ"/>
    <property type="match status" value="1"/>
</dbReference>
<feature type="repeat" description="ANK" evidence="6">
    <location>
        <begin position="942"/>
        <end position="974"/>
    </location>
</feature>
<evidence type="ECO:0000313" key="11">
    <source>
        <dbReference type="Proteomes" id="UP001498421"/>
    </source>
</evidence>
<feature type="repeat" description="ANK" evidence="6">
    <location>
        <begin position="1330"/>
        <end position="1362"/>
    </location>
</feature>
<dbReference type="EMBL" id="JAZAVK010000066">
    <property type="protein sequence ID" value="KAK7426426.1"/>
    <property type="molecule type" value="Genomic_DNA"/>
</dbReference>
<protein>
    <recommendedName>
        <fullName evidence="9">ZZ-type domain-containing protein</fullName>
    </recommendedName>
</protein>
<keyword evidence="4" id="KW-0862">Zinc</keyword>
<feature type="repeat" description="ANK" evidence="6">
    <location>
        <begin position="1079"/>
        <end position="1112"/>
    </location>
</feature>
<dbReference type="Pfam" id="PF24883">
    <property type="entry name" value="NPHP3_N"/>
    <property type="match status" value="1"/>
</dbReference>
<dbReference type="PROSITE" id="PS50088">
    <property type="entry name" value="ANK_REPEAT"/>
    <property type="match status" value="6"/>
</dbReference>
<dbReference type="PROSITE" id="PS01357">
    <property type="entry name" value="ZF_ZZ_1"/>
    <property type="match status" value="1"/>
</dbReference>
<dbReference type="Pfam" id="PF12796">
    <property type="entry name" value="Ank_2"/>
    <property type="match status" value="5"/>
</dbReference>
<dbReference type="InterPro" id="IPR036770">
    <property type="entry name" value="Ankyrin_rpt-contain_sf"/>
</dbReference>
<comment type="caution">
    <text evidence="10">The sequence shown here is derived from an EMBL/GenBank/DDBJ whole genome shotgun (WGS) entry which is preliminary data.</text>
</comment>
<dbReference type="SMART" id="SM00291">
    <property type="entry name" value="ZnF_ZZ"/>
    <property type="match status" value="1"/>
</dbReference>
<reference evidence="10 11" key="1">
    <citation type="journal article" date="2025" name="Microbiol. Resour. Announc.">
        <title>Draft genome sequences for Neonectria magnoliae and Neonectria punicea, canker pathogens of Liriodendron tulipifera and Acer saccharum in West Virginia.</title>
        <authorList>
            <person name="Petronek H.M."/>
            <person name="Kasson M.T."/>
            <person name="Metheny A.M."/>
            <person name="Stauder C.M."/>
            <person name="Lovett B."/>
            <person name="Lynch S.C."/>
            <person name="Garnas J.R."/>
            <person name="Kasson L.R."/>
            <person name="Stajich J.E."/>
        </authorList>
    </citation>
    <scope>NUCLEOTIDE SEQUENCE [LARGE SCALE GENOMIC DNA]</scope>
    <source>
        <strain evidence="10 11">NRRL 64651</strain>
    </source>
</reference>
<dbReference type="InterPro" id="IPR000433">
    <property type="entry name" value="Znf_ZZ"/>
</dbReference>
<dbReference type="SMART" id="SM00248">
    <property type="entry name" value="ANK"/>
    <property type="match status" value="17"/>
</dbReference>
<feature type="repeat" description="ANK" evidence="6">
    <location>
        <begin position="796"/>
        <end position="828"/>
    </location>
</feature>
<accession>A0ABR1HZC8</accession>
<feature type="domain" description="ZZ-type" evidence="9">
    <location>
        <begin position="1502"/>
        <end position="1568"/>
    </location>
</feature>
<dbReference type="Gene3D" id="3.30.60.90">
    <property type="match status" value="1"/>
</dbReference>
<evidence type="ECO:0000259" key="9">
    <source>
        <dbReference type="PROSITE" id="PS50135"/>
    </source>
</evidence>
<dbReference type="SUPFAM" id="SSF48403">
    <property type="entry name" value="Ankyrin repeat"/>
    <property type="match status" value="3"/>
</dbReference>
<dbReference type="PROSITE" id="PS50297">
    <property type="entry name" value="ANK_REP_REGION"/>
    <property type="match status" value="3"/>
</dbReference>
<evidence type="ECO:0000256" key="7">
    <source>
        <dbReference type="PROSITE-ProRule" id="PRU00228"/>
    </source>
</evidence>
<dbReference type="InterPro" id="IPR043145">
    <property type="entry name" value="Znf_ZZ_sf"/>
</dbReference>
<evidence type="ECO:0000256" key="4">
    <source>
        <dbReference type="ARBA" id="ARBA00022833"/>
    </source>
</evidence>
<evidence type="ECO:0000256" key="6">
    <source>
        <dbReference type="PROSITE-ProRule" id="PRU00023"/>
    </source>
</evidence>
<dbReference type="InterPro" id="IPR002110">
    <property type="entry name" value="Ankyrin_rpt"/>
</dbReference>
<evidence type="ECO:0000256" key="8">
    <source>
        <dbReference type="SAM" id="MobiDB-lite"/>
    </source>
</evidence>
<evidence type="ECO:0000256" key="2">
    <source>
        <dbReference type="ARBA" id="ARBA00022737"/>
    </source>
</evidence>
<keyword evidence="11" id="KW-1185">Reference proteome</keyword>
<keyword evidence="3 7" id="KW-0863">Zinc-finger</keyword>
<proteinExistence type="predicted"/>
<dbReference type="InterPro" id="IPR056884">
    <property type="entry name" value="NPHP3-like_N"/>
</dbReference>
<dbReference type="CDD" id="cd02249">
    <property type="entry name" value="ZZ"/>
    <property type="match status" value="1"/>
</dbReference>